<dbReference type="SUPFAM" id="SSF56112">
    <property type="entry name" value="Protein kinase-like (PK-like)"/>
    <property type="match status" value="1"/>
</dbReference>
<dbReference type="Pfam" id="PF04655">
    <property type="entry name" value="APH_6_hur"/>
    <property type="match status" value="1"/>
</dbReference>
<proteinExistence type="predicted"/>
<sequence length="310" mass="33933">MTNEDRLALPRPIRERFESGDAATREWVSAVPSVARELFQRWALRPDGEVRAGEAGLVVPVRDEEGAPAALKLQVPRAETTAAILGLTRWDGRGAVRLLDSDETRGAMLLERLDGERPLAAIDDDDEVVRVIGDLLRQLQRVPAPDGLPRLGVVAAEMIEAAPAAARVLDGDDRTRLDRWVRTVAEVQPEPGDRLLHWDLHDGNVLAADRAPWLAIDPEPLVGDPGFDLWPALDSRWSAGGAADAGRLVRRRFDILTEMLDLDRRRAAAWTRARLLQNTLWDIEDGHTAIGVPAKVVDEALASVGVGEGS</sequence>
<evidence type="ECO:0000313" key="2">
    <source>
        <dbReference type="Proteomes" id="UP000831467"/>
    </source>
</evidence>
<dbReference type="InterPro" id="IPR011009">
    <property type="entry name" value="Kinase-like_dom_sf"/>
</dbReference>
<dbReference type="EMBL" id="CP078076">
    <property type="protein sequence ID" value="UPL09963.1"/>
    <property type="molecule type" value="Genomic_DNA"/>
</dbReference>
<gene>
    <name evidence="1" type="ORF">KV394_02060</name>
</gene>
<dbReference type="InterPro" id="IPR006748">
    <property type="entry name" value="NH2Glyco/OHUrea_AB-resist_kin"/>
</dbReference>
<dbReference type="RefSeq" id="WP_247982173.1">
    <property type="nucleotide sequence ID" value="NZ_CP078076.1"/>
</dbReference>
<evidence type="ECO:0000313" key="1">
    <source>
        <dbReference type="EMBL" id="UPL09963.1"/>
    </source>
</evidence>
<reference evidence="1 2" key="1">
    <citation type="submission" date="2021-06" db="EMBL/GenBank/DDBJ databases">
        <title>Genome-based taxonomic framework of Microbacterium strains isolated from marine environment, the description of four new species and reclassification of four preexisting species.</title>
        <authorList>
            <person name="Lee S.D."/>
            <person name="Kim S.-M."/>
            <person name="Byeon Y.-S."/>
            <person name="Yang H.L."/>
            <person name="Kim I.S."/>
        </authorList>
    </citation>
    <scope>NUCLEOTIDE SEQUENCE [LARGE SCALE GENOMIC DNA]</scope>
    <source>
        <strain evidence="1 2">SSW1-51</strain>
    </source>
</reference>
<name>A0ABY4IB25_9MICO</name>
<accession>A0ABY4IB25</accession>
<dbReference type="Proteomes" id="UP000831467">
    <property type="component" value="Chromosome"/>
</dbReference>
<protein>
    <submittedName>
        <fullName evidence="1">Aminoglycoside phosphotransferase family protein</fullName>
    </submittedName>
</protein>
<keyword evidence="2" id="KW-1185">Reference proteome</keyword>
<organism evidence="1 2">
    <name type="scientific">Microbacterium sufflavum</name>
    <dbReference type="NCBI Taxonomy" id="2851649"/>
    <lineage>
        <taxon>Bacteria</taxon>
        <taxon>Bacillati</taxon>
        <taxon>Actinomycetota</taxon>
        <taxon>Actinomycetes</taxon>
        <taxon>Micrococcales</taxon>
        <taxon>Microbacteriaceae</taxon>
        <taxon>Microbacterium</taxon>
    </lineage>
</organism>